<accession>A0A840YTT1</accession>
<dbReference type="AlphaFoldDB" id="A0A840YTT1"/>
<organism evidence="1 2">
    <name type="scientific">Sphingomonas xinjiangensis</name>
    <dbReference type="NCBI Taxonomy" id="643568"/>
    <lineage>
        <taxon>Bacteria</taxon>
        <taxon>Pseudomonadati</taxon>
        <taxon>Pseudomonadota</taxon>
        <taxon>Alphaproteobacteria</taxon>
        <taxon>Sphingomonadales</taxon>
        <taxon>Sphingomonadaceae</taxon>
        <taxon>Sphingomonas</taxon>
    </lineage>
</organism>
<name>A0A840YTT1_9SPHN</name>
<dbReference type="EMBL" id="JACIJF010000038">
    <property type="protein sequence ID" value="MBB5713052.1"/>
    <property type="molecule type" value="Genomic_DNA"/>
</dbReference>
<protein>
    <submittedName>
        <fullName evidence="1">Uncharacterized protein</fullName>
    </submittedName>
</protein>
<reference evidence="1 2" key="1">
    <citation type="submission" date="2020-08" db="EMBL/GenBank/DDBJ databases">
        <title>Genomic Encyclopedia of Type Strains, Phase IV (KMG-IV): sequencing the most valuable type-strain genomes for metagenomic binning, comparative biology and taxonomic classification.</title>
        <authorList>
            <person name="Goeker M."/>
        </authorList>
    </citation>
    <scope>NUCLEOTIDE SEQUENCE [LARGE SCALE GENOMIC DNA]</scope>
    <source>
        <strain evidence="1 2">DSM 26736</strain>
    </source>
</reference>
<sequence length="92" mass="10037">MSDEPRGTSEISDADLADDFRTQSFHLIEAHPIAAAHLVLAAASIAPECDAEKDLADEFSYLIVDFAQELRILHARAIARRAQSVGRPINGH</sequence>
<proteinExistence type="predicted"/>
<dbReference type="Proteomes" id="UP000527143">
    <property type="component" value="Unassembled WGS sequence"/>
</dbReference>
<dbReference type="RefSeq" id="WP_184092042.1">
    <property type="nucleotide sequence ID" value="NZ_JACIJF010000038.1"/>
</dbReference>
<evidence type="ECO:0000313" key="2">
    <source>
        <dbReference type="Proteomes" id="UP000527143"/>
    </source>
</evidence>
<gene>
    <name evidence="1" type="ORF">FHT02_004314</name>
</gene>
<comment type="caution">
    <text evidence="1">The sequence shown here is derived from an EMBL/GenBank/DDBJ whole genome shotgun (WGS) entry which is preliminary data.</text>
</comment>
<evidence type="ECO:0000313" key="1">
    <source>
        <dbReference type="EMBL" id="MBB5713052.1"/>
    </source>
</evidence>
<keyword evidence="2" id="KW-1185">Reference proteome</keyword>